<keyword evidence="7" id="KW-0456">Lyase</keyword>
<dbReference type="PANTHER" id="PTHR13604:SF0">
    <property type="entry name" value="ABASIC SITE PROCESSING PROTEIN HMCES"/>
    <property type="match status" value="1"/>
</dbReference>
<dbReference type="PANTHER" id="PTHR13604">
    <property type="entry name" value="DC12-RELATED"/>
    <property type="match status" value="1"/>
</dbReference>
<comment type="similarity">
    <text evidence="1 8">Belongs to the SOS response-associated peptidase family.</text>
</comment>
<reference evidence="9" key="2">
    <citation type="submission" date="2021-04" db="EMBL/GenBank/DDBJ databases">
        <authorList>
            <person name="Gilroy R."/>
        </authorList>
    </citation>
    <scope>NUCLEOTIDE SEQUENCE</scope>
    <source>
        <strain evidence="9">CHK183-1962</strain>
    </source>
</reference>
<proteinExistence type="inferred from homology"/>
<keyword evidence="6" id="KW-0238">DNA-binding</keyword>
<dbReference type="Proteomes" id="UP000886890">
    <property type="component" value="Unassembled WGS sequence"/>
</dbReference>
<evidence type="ECO:0000256" key="3">
    <source>
        <dbReference type="ARBA" id="ARBA00022763"/>
    </source>
</evidence>
<dbReference type="GO" id="GO:0006508">
    <property type="term" value="P:proteolysis"/>
    <property type="evidence" value="ECO:0007669"/>
    <property type="project" value="UniProtKB-KW"/>
</dbReference>
<dbReference type="GO" id="GO:0106300">
    <property type="term" value="P:protein-DNA covalent cross-linking repair"/>
    <property type="evidence" value="ECO:0007669"/>
    <property type="project" value="InterPro"/>
</dbReference>
<dbReference type="Gene3D" id="3.90.1680.10">
    <property type="entry name" value="SOS response associated peptidase-like"/>
    <property type="match status" value="1"/>
</dbReference>
<protein>
    <recommendedName>
        <fullName evidence="8">Abasic site processing protein</fullName>
        <ecNumber evidence="8">3.4.-.-</ecNumber>
    </recommendedName>
</protein>
<dbReference type="AlphaFoldDB" id="A0A9D1XCA5"/>
<evidence type="ECO:0000256" key="8">
    <source>
        <dbReference type="RuleBase" id="RU364100"/>
    </source>
</evidence>
<evidence type="ECO:0000256" key="2">
    <source>
        <dbReference type="ARBA" id="ARBA00022670"/>
    </source>
</evidence>
<evidence type="ECO:0000313" key="10">
    <source>
        <dbReference type="Proteomes" id="UP000886890"/>
    </source>
</evidence>
<dbReference type="EC" id="3.4.-.-" evidence="8"/>
<keyword evidence="5" id="KW-0190">Covalent protein-DNA linkage</keyword>
<evidence type="ECO:0000256" key="5">
    <source>
        <dbReference type="ARBA" id="ARBA00023124"/>
    </source>
</evidence>
<dbReference type="GO" id="GO:0016829">
    <property type="term" value="F:lyase activity"/>
    <property type="evidence" value="ECO:0007669"/>
    <property type="project" value="UniProtKB-KW"/>
</dbReference>
<evidence type="ECO:0000313" key="9">
    <source>
        <dbReference type="EMBL" id="HIX76575.1"/>
    </source>
</evidence>
<evidence type="ECO:0000256" key="7">
    <source>
        <dbReference type="ARBA" id="ARBA00023239"/>
    </source>
</evidence>
<gene>
    <name evidence="9" type="ORF">H9734_03120</name>
</gene>
<evidence type="ECO:0000256" key="1">
    <source>
        <dbReference type="ARBA" id="ARBA00008136"/>
    </source>
</evidence>
<name>A0A9D1XCA5_9FIRM</name>
<dbReference type="GO" id="GO:0003697">
    <property type="term" value="F:single-stranded DNA binding"/>
    <property type="evidence" value="ECO:0007669"/>
    <property type="project" value="InterPro"/>
</dbReference>
<organism evidence="9 10">
    <name type="scientific">Candidatus Fusicatenibacter merdavium</name>
    <dbReference type="NCBI Taxonomy" id="2838600"/>
    <lineage>
        <taxon>Bacteria</taxon>
        <taxon>Bacillati</taxon>
        <taxon>Bacillota</taxon>
        <taxon>Clostridia</taxon>
        <taxon>Lachnospirales</taxon>
        <taxon>Lachnospiraceae</taxon>
        <taxon>Fusicatenibacter</taxon>
    </lineage>
</organism>
<dbReference type="InterPro" id="IPR036590">
    <property type="entry name" value="SRAP-like"/>
</dbReference>
<keyword evidence="4 8" id="KW-0378">Hydrolase</keyword>
<keyword evidence="2 8" id="KW-0645">Protease</keyword>
<accession>A0A9D1XCA5</accession>
<sequence>MCGRYYIDEGMTPEIFRALGIAETKLKFRTGDVHPSEMAPVIRNLEGTAVVEEMKWGFPATQGRGLLINARAETALEKRMFRENVLRRRCVAPARKFYEWNRRKEQAVFERQDTGVLYLAGFYDYVDDQECFVLLTTAANSSVSPVHDRMPLILEAGESLQWLEKAAPVGEFLKKQPQTLKRYQEYEQQTFSFL</sequence>
<reference evidence="9" key="1">
    <citation type="journal article" date="2021" name="PeerJ">
        <title>Extensive microbial diversity within the chicken gut microbiome revealed by metagenomics and culture.</title>
        <authorList>
            <person name="Gilroy R."/>
            <person name="Ravi A."/>
            <person name="Getino M."/>
            <person name="Pursley I."/>
            <person name="Horton D.L."/>
            <person name="Alikhan N.F."/>
            <person name="Baker D."/>
            <person name="Gharbi K."/>
            <person name="Hall N."/>
            <person name="Watson M."/>
            <person name="Adriaenssens E.M."/>
            <person name="Foster-Nyarko E."/>
            <person name="Jarju S."/>
            <person name="Secka A."/>
            <person name="Antonio M."/>
            <person name="Oren A."/>
            <person name="Chaudhuri R.R."/>
            <person name="La Ragione R."/>
            <person name="Hildebrand F."/>
            <person name="Pallen M.J."/>
        </authorList>
    </citation>
    <scope>NUCLEOTIDE SEQUENCE</scope>
    <source>
        <strain evidence="9">CHK183-1962</strain>
    </source>
</reference>
<dbReference type="SUPFAM" id="SSF143081">
    <property type="entry name" value="BB1717-like"/>
    <property type="match status" value="1"/>
</dbReference>
<comment type="caution">
    <text evidence="9">The sequence shown here is derived from an EMBL/GenBank/DDBJ whole genome shotgun (WGS) entry which is preliminary data.</text>
</comment>
<evidence type="ECO:0000256" key="4">
    <source>
        <dbReference type="ARBA" id="ARBA00022801"/>
    </source>
</evidence>
<dbReference type="InterPro" id="IPR003738">
    <property type="entry name" value="SRAP"/>
</dbReference>
<keyword evidence="3" id="KW-0227">DNA damage</keyword>
<evidence type="ECO:0000256" key="6">
    <source>
        <dbReference type="ARBA" id="ARBA00023125"/>
    </source>
</evidence>
<dbReference type="Pfam" id="PF02586">
    <property type="entry name" value="SRAP"/>
    <property type="match status" value="1"/>
</dbReference>
<dbReference type="EMBL" id="DXEK01000050">
    <property type="protein sequence ID" value="HIX76575.1"/>
    <property type="molecule type" value="Genomic_DNA"/>
</dbReference>
<dbReference type="GO" id="GO:0008233">
    <property type="term" value="F:peptidase activity"/>
    <property type="evidence" value="ECO:0007669"/>
    <property type="project" value="UniProtKB-KW"/>
</dbReference>